<evidence type="ECO:0000256" key="1">
    <source>
        <dbReference type="ARBA" id="ARBA00007665"/>
    </source>
</evidence>
<name>A0A6S6TYB9_9GAMM</name>
<comment type="similarity">
    <text evidence="1">Belongs to the IMPACT family.</text>
</comment>
<dbReference type="SUPFAM" id="SSF54980">
    <property type="entry name" value="EF-G C-terminal domain-like"/>
    <property type="match status" value="1"/>
</dbReference>
<evidence type="ECO:0000313" key="3">
    <source>
        <dbReference type="EMBL" id="CAA6825602.1"/>
    </source>
</evidence>
<proteinExistence type="inferred from homology"/>
<accession>A0A6S6TYB9</accession>
<dbReference type="InterPro" id="IPR001498">
    <property type="entry name" value="Impact_N"/>
</dbReference>
<organism evidence="3">
    <name type="scientific">uncultured Thiotrichaceae bacterium</name>
    <dbReference type="NCBI Taxonomy" id="298394"/>
    <lineage>
        <taxon>Bacteria</taxon>
        <taxon>Pseudomonadati</taxon>
        <taxon>Pseudomonadota</taxon>
        <taxon>Gammaproteobacteria</taxon>
        <taxon>Thiotrichales</taxon>
        <taxon>Thiotrichaceae</taxon>
        <taxon>environmental samples</taxon>
    </lineage>
</organism>
<dbReference type="InterPro" id="IPR036956">
    <property type="entry name" value="Impact_N_sf"/>
</dbReference>
<sequence length="196" mass="21878">MQEYWVPRETTFFEQEIKRSRFLTWIKPVSTIDEVDSCLQNISTQHPDARHVCWAYILGPPNSPIQKANDDGEPSGTAGKPILNVLQHSGCGDIIAVVARYFGGIKLGAGGLVRAYSSSTSQTLKVTPLSKKEVFINLTIDCDFAQESTLRHLLSLQKGEIQHVDYTDHSRLQITLPASKEHDFLTSLPNTIEIKI</sequence>
<gene>
    <name evidence="3" type="ORF">HELGO_WM8020</name>
</gene>
<dbReference type="GO" id="GO:0006446">
    <property type="term" value="P:regulation of translational initiation"/>
    <property type="evidence" value="ECO:0007669"/>
    <property type="project" value="TreeGrafter"/>
</dbReference>
<protein>
    <submittedName>
        <fullName evidence="3">FIG000605: protein co-occurring with transport systems (COG1739)</fullName>
    </submittedName>
</protein>
<dbReference type="EMBL" id="CACVAY010000127">
    <property type="protein sequence ID" value="CAA6825602.1"/>
    <property type="molecule type" value="Genomic_DNA"/>
</dbReference>
<evidence type="ECO:0000259" key="2">
    <source>
        <dbReference type="Pfam" id="PF01205"/>
    </source>
</evidence>
<dbReference type="GO" id="GO:0043168">
    <property type="term" value="F:anion binding"/>
    <property type="evidence" value="ECO:0007669"/>
    <property type="project" value="UniProtKB-ARBA"/>
</dbReference>
<dbReference type="InterPro" id="IPR023582">
    <property type="entry name" value="Impact"/>
</dbReference>
<dbReference type="InterPro" id="IPR015796">
    <property type="entry name" value="Impact_YigZ-like"/>
</dbReference>
<reference evidence="3" key="1">
    <citation type="submission" date="2020-01" db="EMBL/GenBank/DDBJ databases">
        <authorList>
            <person name="Meier V. D."/>
            <person name="Meier V D."/>
        </authorList>
    </citation>
    <scope>NUCLEOTIDE SEQUENCE</scope>
    <source>
        <strain evidence="3">HLG_WM_MAG_07</strain>
    </source>
</reference>
<dbReference type="GO" id="GO:0032561">
    <property type="term" value="F:guanyl ribonucleotide binding"/>
    <property type="evidence" value="ECO:0007669"/>
    <property type="project" value="UniProtKB-ARBA"/>
</dbReference>
<dbReference type="Pfam" id="PF01205">
    <property type="entry name" value="Impact_N"/>
    <property type="match status" value="1"/>
</dbReference>
<dbReference type="GO" id="GO:0017111">
    <property type="term" value="F:ribonucleoside triphosphate phosphatase activity"/>
    <property type="evidence" value="ECO:0007669"/>
    <property type="project" value="UniProtKB-ARBA"/>
</dbReference>
<dbReference type="PANTHER" id="PTHR16301:SF20">
    <property type="entry name" value="IMPACT FAMILY MEMBER YIGZ"/>
    <property type="match status" value="1"/>
</dbReference>
<dbReference type="PANTHER" id="PTHR16301">
    <property type="entry name" value="IMPACT-RELATED"/>
    <property type="match status" value="1"/>
</dbReference>
<dbReference type="Gene3D" id="3.30.70.240">
    <property type="match status" value="1"/>
</dbReference>
<dbReference type="NCBIfam" id="TIGR00257">
    <property type="entry name" value="IMPACT_YIGZ"/>
    <property type="match status" value="1"/>
</dbReference>
<dbReference type="InterPro" id="IPR035647">
    <property type="entry name" value="EFG_III/V"/>
</dbReference>
<dbReference type="SUPFAM" id="SSF54211">
    <property type="entry name" value="Ribosomal protein S5 domain 2-like"/>
    <property type="match status" value="1"/>
</dbReference>
<dbReference type="GO" id="GO:0005737">
    <property type="term" value="C:cytoplasm"/>
    <property type="evidence" value="ECO:0007669"/>
    <property type="project" value="TreeGrafter"/>
</dbReference>
<dbReference type="AlphaFoldDB" id="A0A6S6TYB9"/>
<dbReference type="Gene3D" id="3.30.230.30">
    <property type="entry name" value="Impact, N-terminal domain"/>
    <property type="match status" value="1"/>
</dbReference>
<dbReference type="InterPro" id="IPR020568">
    <property type="entry name" value="Ribosomal_Su5_D2-typ_SF"/>
</dbReference>
<feature type="domain" description="Impact N-terminal" evidence="2">
    <location>
        <begin position="18"/>
        <end position="124"/>
    </location>
</feature>